<name>A0A372IJH3_9BACT</name>
<keyword evidence="7" id="KW-1185">Reference proteome</keyword>
<dbReference type="PROSITE" id="PS50931">
    <property type="entry name" value="HTH_LYSR"/>
    <property type="match status" value="1"/>
</dbReference>
<dbReference type="InterPro" id="IPR036390">
    <property type="entry name" value="WH_DNA-bd_sf"/>
</dbReference>
<dbReference type="SUPFAM" id="SSF53850">
    <property type="entry name" value="Periplasmic binding protein-like II"/>
    <property type="match status" value="1"/>
</dbReference>
<dbReference type="CDD" id="cd08414">
    <property type="entry name" value="PBP2_LTTR_aromatics_like"/>
    <property type="match status" value="1"/>
</dbReference>
<dbReference type="GO" id="GO:0003700">
    <property type="term" value="F:DNA-binding transcription factor activity"/>
    <property type="evidence" value="ECO:0007669"/>
    <property type="project" value="InterPro"/>
</dbReference>
<dbReference type="PANTHER" id="PTHR30346">
    <property type="entry name" value="TRANSCRIPTIONAL DUAL REGULATOR HCAR-RELATED"/>
    <property type="match status" value="1"/>
</dbReference>
<dbReference type="AlphaFoldDB" id="A0A372IJH3"/>
<gene>
    <name evidence="6" type="ORF">D0Y96_18440</name>
</gene>
<evidence type="ECO:0000313" key="6">
    <source>
        <dbReference type="EMBL" id="RFU15120.1"/>
    </source>
</evidence>
<comment type="caution">
    <text evidence="6">The sequence shown here is derived from an EMBL/GenBank/DDBJ whole genome shotgun (WGS) entry which is preliminary data.</text>
</comment>
<dbReference type="Pfam" id="PF00126">
    <property type="entry name" value="HTH_1"/>
    <property type="match status" value="1"/>
</dbReference>
<dbReference type="InterPro" id="IPR005119">
    <property type="entry name" value="LysR_subst-bd"/>
</dbReference>
<accession>A0A372IJH3</accession>
<dbReference type="Gene3D" id="1.10.10.10">
    <property type="entry name" value="Winged helix-like DNA-binding domain superfamily/Winged helix DNA-binding domain"/>
    <property type="match status" value="1"/>
</dbReference>
<feature type="domain" description="HTH lysR-type" evidence="5">
    <location>
        <begin position="13"/>
        <end position="63"/>
    </location>
</feature>
<dbReference type="Gene3D" id="3.40.190.10">
    <property type="entry name" value="Periplasmic binding protein-like II"/>
    <property type="match status" value="2"/>
</dbReference>
<keyword evidence="3" id="KW-0238">DNA-binding</keyword>
<dbReference type="GO" id="GO:0032993">
    <property type="term" value="C:protein-DNA complex"/>
    <property type="evidence" value="ECO:0007669"/>
    <property type="project" value="TreeGrafter"/>
</dbReference>
<protein>
    <submittedName>
        <fullName evidence="6">LysR family transcriptional regulator</fullName>
    </submittedName>
</protein>
<evidence type="ECO:0000313" key="7">
    <source>
        <dbReference type="Proteomes" id="UP000264702"/>
    </source>
</evidence>
<evidence type="ECO:0000256" key="4">
    <source>
        <dbReference type="ARBA" id="ARBA00023163"/>
    </source>
</evidence>
<dbReference type="Proteomes" id="UP000264702">
    <property type="component" value="Unassembled WGS sequence"/>
</dbReference>
<reference evidence="6 7" key="1">
    <citation type="submission" date="2018-08" db="EMBL/GenBank/DDBJ databases">
        <title>Acidipila sp. 4G-K13, an acidobacterium isolated from forest soil.</title>
        <authorList>
            <person name="Gao Z.-H."/>
            <person name="Qiu L.-H."/>
        </authorList>
    </citation>
    <scope>NUCLEOTIDE SEQUENCE [LARGE SCALE GENOMIC DNA]</scope>
    <source>
        <strain evidence="6 7">4G-K13</strain>
    </source>
</reference>
<dbReference type="GO" id="GO:0003677">
    <property type="term" value="F:DNA binding"/>
    <property type="evidence" value="ECO:0007669"/>
    <property type="project" value="UniProtKB-KW"/>
</dbReference>
<comment type="similarity">
    <text evidence="1">Belongs to the LysR transcriptional regulatory family.</text>
</comment>
<evidence type="ECO:0000256" key="1">
    <source>
        <dbReference type="ARBA" id="ARBA00009437"/>
    </source>
</evidence>
<dbReference type="SUPFAM" id="SSF46785">
    <property type="entry name" value="Winged helix' DNA-binding domain"/>
    <property type="match status" value="1"/>
</dbReference>
<evidence type="ECO:0000256" key="3">
    <source>
        <dbReference type="ARBA" id="ARBA00023125"/>
    </source>
</evidence>
<dbReference type="PANTHER" id="PTHR30346:SF28">
    <property type="entry name" value="HTH-TYPE TRANSCRIPTIONAL REGULATOR CYNR"/>
    <property type="match status" value="1"/>
</dbReference>
<dbReference type="EMBL" id="QVQT01000007">
    <property type="protein sequence ID" value="RFU15120.1"/>
    <property type="molecule type" value="Genomic_DNA"/>
</dbReference>
<organism evidence="6 7">
    <name type="scientific">Paracidobacterium acidisoli</name>
    <dbReference type="NCBI Taxonomy" id="2303751"/>
    <lineage>
        <taxon>Bacteria</taxon>
        <taxon>Pseudomonadati</taxon>
        <taxon>Acidobacteriota</taxon>
        <taxon>Terriglobia</taxon>
        <taxon>Terriglobales</taxon>
        <taxon>Acidobacteriaceae</taxon>
        <taxon>Paracidobacterium</taxon>
    </lineage>
</organism>
<dbReference type="InterPro" id="IPR036388">
    <property type="entry name" value="WH-like_DNA-bd_sf"/>
</dbReference>
<evidence type="ECO:0000259" key="5">
    <source>
        <dbReference type="PROSITE" id="PS50931"/>
    </source>
</evidence>
<dbReference type="InterPro" id="IPR000847">
    <property type="entry name" value="LysR_HTH_N"/>
</dbReference>
<evidence type="ECO:0000256" key="2">
    <source>
        <dbReference type="ARBA" id="ARBA00023015"/>
    </source>
</evidence>
<dbReference type="Pfam" id="PF03466">
    <property type="entry name" value="LysR_substrate"/>
    <property type="match status" value="1"/>
</dbReference>
<keyword evidence="4" id="KW-0804">Transcription</keyword>
<proteinExistence type="inferred from homology"/>
<keyword evidence="2" id="KW-0805">Transcription regulation</keyword>
<sequence>MRRLGVTMDGQIAVLAVAEKGSFGAAGKYLGIGKSAVRKRVQSVEAEIGTPVFLVVGRRMVLTEAGSLYLLSAKESVRQAWLGLDRVQAFLRAQTNDLRIGYSTYLNTKLLDIVRHIHPDGNGSLSVTRESLMTHQIVEGILQGDLHVGFGILPILEPDLSARLLFEEPLMACLPVGHRLATRSSIRPEDLADEPLISVLRKVLPGRHDDIVAHFESLGISLKFSSEAFSLKEALWLVTQNVGIALMTRFSAMSHRYDVVVRPLSDRLLTVKSGIFTRRDHDQKLISDFVELALAETAVLRTNVN</sequence>